<dbReference type="Gene3D" id="3.30.565.10">
    <property type="entry name" value="Histidine kinase-like ATPase, C-terminal domain"/>
    <property type="match status" value="1"/>
</dbReference>
<evidence type="ECO:0000256" key="3">
    <source>
        <dbReference type="ARBA" id="ARBA00022553"/>
    </source>
</evidence>
<dbReference type="PANTHER" id="PTHR24421">
    <property type="entry name" value="NITRATE/NITRITE SENSOR PROTEIN NARX-RELATED"/>
    <property type="match status" value="1"/>
</dbReference>
<evidence type="ECO:0000256" key="11">
    <source>
        <dbReference type="SAM" id="Phobius"/>
    </source>
</evidence>
<evidence type="ECO:0000256" key="4">
    <source>
        <dbReference type="ARBA" id="ARBA00022679"/>
    </source>
</evidence>
<feature type="repeat" description="TPR" evidence="9">
    <location>
        <begin position="121"/>
        <end position="154"/>
    </location>
</feature>
<dbReference type="GO" id="GO:0016020">
    <property type="term" value="C:membrane"/>
    <property type="evidence" value="ECO:0007669"/>
    <property type="project" value="InterPro"/>
</dbReference>
<dbReference type="InterPro" id="IPR005467">
    <property type="entry name" value="His_kinase_dom"/>
</dbReference>
<proteinExistence type="predicted"/>
<dbReference type="InterPro" id="IPR050482">
    <property type="entry name" value="Sensor_HK_TwoCompSys"/>
</dbReference>
<keyword evidence="7" id="KW-0067">ATP-binding</keyword>
<dbReference type="GO" id="GO:0046983">
    <property type="term" value="F:protein dimerization activity"/>
    <property type="evidence" value="ECO:0007669"/>
    <property type="project" value="InterPro"/>
</dbReference>
<evidence type="ECO:0000256" key="9">
    <source>
        <dbReference type="PROSITE-ProRule" id="PRU00339"/>
    </source>
</evidence>
<evidence type="ECO:0000256" key="8">
    <source>
        <dbReference type="ARBA" id="ARBA00023012"/>
    </source>
</evidence>
<dbReference type="SUPFAM" id="SSF48452">
    <property type="entry name" value="TPR-like"/>
    <property type="match status" value="2"/>
</dbReference>
<dbReference type="InterPro" id="IPR003594">
    <property type="entry name" value="HATPase_dom"/>
</dbReference>
<dbReference type="GO" id="GO:0000155">
    <property type="term" value="F:phosphorelay sensor kinase activity"/>
    <property type="evidence" value="ECO:0007669"/>
    <property type="project" value="InterPro"/>
</dbReference>
<dbReference type="Pfam" id="PF13424">
    <property type="entry name" value="TPR_12"/>
    <property type="match status" value="1"/>
</dbReference>
<evidence type="ECO:0000313" key="15">
    <source>
        <dbReference type="Proteomes" id="UP000292884"/>
    </source>
</evidence>
<dbReference type="EMBL" id="SJSK01000001">
    <property type="protein sequence ID" value="TCC93502.1"/>
    <property type="molecule type" value="Genomic_DNA"/>
</dbReference>
<keyword evidence="15" id="KW-1185">Reference proteome</keyword>
<comment type="catalytic activity">
    <reaction evidence="1">
        <text>ATP + protein L-histidine = ADP + protein N-phospho-L-histidine.</text>
        <dbReference type="EC" id="2.7.13.3"/>
    </reaction>
</comment>
<dbReference type="SUPFAM" id="SSF55874">
    <property type="entry name" value="ATPase domain of HSP90 chaperone/DNA topoisomerase II/histidine kinase"/>
    <property type="match status" value="1"/>
</dbReference>
<evidence type="ECO:0000313" key="14">
    <source>
        <dbReference type="EMBL" id="TCC93502.1"/>
    </source>
</evidence>
<dbReference type="GO" id="GO:0005524">
    <property type="term" value="F:ATP binding"/>
    <property type="evidence" value="ECO:0007669"/>
    <property type="project" value="UniProtKB-KW"/>
</dbReference>
<accession>A0A4R0N4N4</accession>
<dbReference type="Gene3D" id="1.20.5.1930">
    <property type="match status" value="1"/>
</dbReference>
<dbReference type="Proteomes" id="UP000292884">
    <property type="component" value="Unassembled WGS sequence"/>
</dbReference>
<dbReference type="InterPro" id="IPR011990">
    <property type="entry name" value="TPR-like_helical_dom_sf"/>
</dbReference>
<dbReference type="AlphaFoldDB" id="A0A4R0N4N4"/>
<dbReference type="PANTHER" id="PTHR24421:SF10">
    <property type="entry name" value="NITRATE_NITRITE SENSOR PROTEIN NARQ"/>
    <property type="match status" value="1"/>
</dbReference>
<keyword evidence="11" id="KW-0472">Membrane</keyword>
<evidence type="ECO:0000256" key="10">
    <source>
        <dbReference type="SAM" id="Coils"/>
    </source>
</evidence>
<keyword evidence="10" id="KW-0175">Coiled coil</keyword>
<keyword evidence="6" id="KW-0418">Kinase</keyword>
<evidence type="ECO:0000256" key="2">
    <source>
        <dbReference type="ARBA" id="ARBA00012438"/>
    </source>
</evidence>
<dbReference type="Pfam" id="PF13181">
    <property type="entry name" value="TPR_8"/>
    <property type="match status" value="1"/>
</dbReference>
<keyword evidence="3" id="KW-0597">Phosphoprotein</keyword>
<keyword evidence="11" id="KW-1133">Transmembrane helix</keyword>
<keyword evidence="11" id="KW-0812">Transmembrane</keyword>
<sequence length="751" mass="85371">MKFALTLLLFCLTAPYQVNAQDQKVLDSLRRSLKKSAIPEQAQNLNKISSAYFKINLDSATAYANKSVTFSAKHKIFKELAIGYNYLGQMMYYKGNYTSSLSNFEKFRAVSIQIKDNVLTTQAINNIANVLIDLGKTDEAIQKYEEVLAISKKNNDKKGQSLGYGNLAFVYRYVGNNAKAINYIFEQIKIDESINNKMGLAYSYQQLALLYSQKNDFSNSKKYIDLCLEKFKELNDGRNIAITYDLYASYFSGINDAKKAIEYEKMAISLADKHQDKRSLAIFQSKLANLYFEEGNFELAETNFVQAISLHEAINLQKTIAASYIGHGKSLLKLNRLSQAKTDLDKGLSIAINQKSAVDKRNAYEALTEYYIRINESDKAIKAQKKYIVVKDSLLNENNNKHINELNTIYQTQKKEQQILLLDKQNLIQGLELNKNKLELENESLENDKKAFQINEQGLILQKNKVLIAQKQIETKAKEQQIKLLATQNEVQKLELLKRNIFLAIIIGILLISILLGYLFYNRYKLKQETRLQDEVIKQQDLSTKAVLNAEENERKRISEELHDGLGQMFSAVKMNLSALTEDLSFKNVKSEKMFSKTLNLVDESCKEVRSISHQMAPNVLLKSGLTSAIRDFISKIDSRKLKIKLETFGLQERLDQNIESVLYRVIQETVNNVIKHAGANSLDIQLTKDEDGINAMIEDNGKGFDATQIEKFEGIGLKNIRSRVMYLKGTVDFSSSPGKGTLVAIFIPFS</sequence>
<evidence type="ECO:0000256" key="6">
    <source>
        <dbReference type="ARBA" id="ARBA00022777"/>
    </source>
</evidence>
<dbReference type="Gene3D" id="1.25.40.10">
    <property type="entry name" value="Tetratricopeptide repeat domain"/>
    <property type="match status" value="2"/>
</dbReference>
<dbReference type="OrthoDB" id="9778366at2"/>
<protein>
    <recommendedName>
        <fullName evidence="2">histidine kinase</fullName>
        <ecNumber evidence="2">2.7.13.3</ecNumber>
    </recommendedName>
</protein>
<feature type="domain" description="Histidine kinase" evidence="13">
    <location>
        <begin position="557"/>
        <end position="751"/>
    </location>
</feature>
<organism evidence="14 15">
    <name type="scientific">Pedobacter frigiditerrae</name>
    <dbReference type="NCBI Taxonomy" id="2530452"/>
    <lineage>
        <taxon>Bacteria</taxon>
        <taxon>Pseudomonadati</taxon>
        <taxon>Bacteroidota</taxon>
        <taxon>Sphingobacteriia</taxon>
        <taxon>Sphingobacteriales</taxon>
        <taxon>Sphingobacteriaceae</taxon>
        <taxon>Pedobacter</taxon>
    </lineage>
</organism>
<feature type="coiled-coil region" evidence="10">
    <location>
        <begin position="421"/>
        <end position="497"/>
    </location>
</feature>
<evidence type="ECO:0000256" key="5">
    <source>
        <dbReference type="ARBA" id="ARBA00022741"/>
    </source>
</evidence>
<evidence type="ECO:0000259" key="13">
    <source>
        <dbReference type="PROSITE" id="PS50109"/>
    </source>
</evidence>
<keyword evidence="9" id="KW-0802">TPR repeat</keyword>
<dbReference type="RefSeq" id="WP_131551370.1">
    <property type="nucleotide sequence ID" value="NZ_SJSK01000001.1"/>
</dbReference>
<reference evidence="14 15" key="1">
    <citation type="submission" date="2019-02" db="EMBL/GenBank/DDBJ databases">
        <title>Pedobacter sp. RP-1-13 sp. nov., isolated from Arctic soil.</title>
        <authorList>
            <person name="Dahal R.H."/>
        </authorList>
    </citation>
    <scope>NUCLEOTIDE SEQUENCE [LARGE SCALE GENOMIC DNA]</scope>
    <source>
        <strain evidence="14 15">RP-1-13</strain>
    </source>
</reference>
<evidence type="ECO:0000256" key="12">
    <source>
        <dbReference type="SAM" id="SignalP"/>
    </source>
</evidence>
<keyword evidence="4" id="KW-0808">Transferase</keyword>
<dbReference type="EC" id="2.7.13.3" evidence="2"/>
<keyword evidence="12" id="KW-0732">Signal</keyword>
<dbReference type="InterPro" id="IPR019734">
    <property type="entry name" value="TPR_rpt"/>
</dbReference>
<comment type="caution">
    <text evidence="14">The sequence shown here is derived from an EMBL/GenBank/DDBJ whole genome shotgun (WGS) entry which is preliminary data.</text>
</comment>
<dbReference type="InterPro" id="IPR026000">
    <property type="entry name" value="Apc5_dom"/>
</dbReference>
<dbReference type="CDD" id="cd16917">
    <property type="entry name" value="HATPase_UhpB-NarQ-NarX-like"/>
    <property type="match status" value="1"/>
</dbReference>
<keyword evidence="8" id="KW-0902">Two-component regulatory system</keyword>
<evidence type="ECO:0000256" key="7">
    <source>
        <dbReference type="ARBA" id="ARBA00022840"/>
    </source>
</evidence>
<feature type="signal peptide" evidence="12">
    <location>
        <begin position="1"/>
        <end position="20"/>
    </location>
</feature>
<dbReference type="PROSITE" id="PS50109">
    <property type="entry name" value="HIS_KIN"/>
    <property type="match status" value="1"/>
</dbReference>
<name>A0A4R0N4N4_9SPHI</name>
<dbReference type="Pfam" id="PF07730">
    <property type="entry name" value="HisKA_3"/>
    <property type="match status" value="1"/>
</dbReference>
<gene>
    <name evidence="14" type="ORF">EZ428_01660</name>
</gene>
<dbReference type="PROSITE" id="PS50005">
    <property type="entry name" value="TPR"/>
    <property type="match status" value="1"/>
</dbReference>
<dbReference type="SMART" id="SM00028">
    <property type="entry name" value="TPR"/>
    <property type="match status" value="5"/>
</dbReference>
<dbReference type="InterPro" id="IPR011712">
    <property type="entry name" value="Sig_transdc_His_kin_sub3_dim/P"/>
</dbReference>
<feature type="transmembrane region" description="Helical" evidence="11">
    <location>
        <begin position="501"/>
        <end position="521"/>
    </location>
</feature>
<dbReference type="Pfam" id="PF12862">
    <property type="entry name" value="ANAPC5"/>
    <property type="match status" value="1"/>
</dbReference>
<feature type="chain" id="PRO_5020197838" description="histidine kinase" evidence="12">
    <location>
        <begin position="21"/>
        <end position="751"/>
    </location>
</feature>
<evidence type="ECO:0000256" key="1">
    <source>
        <dbReference type="ARBA" id="ARBA00000085"/>
    </source>
</evidence>
<dbReference type="Pfam" id="PF02518">
    <property type="entry name" value="HATPase_c"/>
    <property type="match status" value="1"/>
</dbReference>
<keyword evidence="5" id="KW-0547">Nucleotide-binding</keyword>
<dbReference type="InterPro" id="IPR036890">
    <property type="entry name" value="HATPase_C_sf"/>
</dbReference>